<feature type="domain" description="Nudix hydrolase" evidence="1">
    <location>
        <begin position="48"/>
        <end position="182"/>
    </location>
</feature>
<evidence type="ECO:0000313" key="3">
    <source>
        <dbReference type="Proteomes" id="UP000002791"/>
    </source>
</evidence>
<keyword evidence="3" id="KW-1185">Reference proteome</keyword>
<dbReference type="SUPFAM" id="SSF55811">
    <property type="entry name" value="Nudix"/>
    <property type="match status" value="1"/>
</dbReference>
<dbReference type="RefSeq" id="WP_005454751.1">
    <property type="nucleotide sequence ID" value="NZ_CM001440.1"/>
</dbReference>
<dbReference type="Proteomes" id="UP000002791">
    <property type="component" value="Chromosome"/>
</dbReference>
<dbReference type="CDD" id="cd03674">
    <property type="entry name" value="NUDIX_Hydrolase"/>
    <property type="match status" value="1"/>
</dbReference>
<reference evidence="2 3" key="1">
    <citation type="submission" date="2011-11" db="EMBL/GenBank/DDBJ databases">
        <title>The Noncontiguous Finished sequence of Saccharomonospora cyanea NA-134.</title>
        <authorList>
            <consortium name="US DOE Joint Genome Institute"/>
            <person name="Lucas S."/>
            <person name="Han J."/>
            <person name="Lapidus A."/>
            <person name="Cheng J.-F."/>
            <person name="Goodwin L."/>
            <person name="Pitluck S."/>
            <person name="Peters L."/>
            <person name="Ovchinnikova G."/>
            <person name="Lu M."/>
            <person name="Detter J.C."/>
            <person name="Han C."/>
            <person name="Tapia R."/>
            <person name="Land M."/>
            <person name="Hauser L."/>
            <person name="Kyrpides N."/>
            <person name="Ivanova N."/>
            <person name="Pagani I."/>
            <person name="Brambilla E.-M."/>
            <person name="Klenk H.-P."/>
            <person name="Woyke T."/>
        </authorList>
    </citation>
    <scope>NUCLEOTIDE SEQUENCE [LARGE SCALE GENOMIC DNA]</scope>
    <source>
        <strain evidence="2 3">NA-134</strain>
    </source>
</reference>
<dbReference type="InterPro" id="IPR015797">
    <property type="entry name" value="NUDIX_hydrolase-like_dom_sf"/>
</dbReference>
<dbReference type="Gene3D" id="3.90.79.10">
    <property type="entry name" value="Nucleoside Triphosphate Pyrophosphohydrolase"/>
    <property type="match status" value="1"/>
</dbReference>
<dbReference type="GO" id="GO:0016787">
    <property type="term" value="F:hydrolase activity"/>
    <property type="evidence" value="ECO:0007669"/>
    <property type="project" value="UniProtKB-KW"/>
</dbReference>
<dbReference type="STRING" id="882082.SaccyDRAFT_1370"/>
<proteinExistence type="predicted"/>
<dbReference type="PROSITE" id="PS51462">
    <property type="entry name" value="NUDIX"/>
    <property type="match status" value="1"/>
</dbReference>
<dbReference type="eggNOG" id="COG0494">
    <property type="taxonomic scope" value="Bacteria"/>
</dbReference>
<dbReference type="AlphaFoldDB" id="H5XDI7"/>
<dbReference type="InterPro" id="IPR000086">
    <property type="entry name" value="NUDIX_hydrolase_dom"/>
</dbReference>
<sequence length="197" mass="22044">MSAPPDTVTVVLRLLDRHRPADGTERADVARVRALLDEAADPWDRTRPLHLTASAFVVHPETGRVLLRWHPRQNTWLHVGGHGDAGEADPVAVALREAREETALIDLRPYTSDLLHVAVVPVATSPAEVAVEHADLRFVFVTDRPDDVRPERPDAPLRWASPREARELTDEDNVRRSLRHVEAALRVTTPRERHGIG</sequence>
<dbReference type="OrthoDB" id="21568at2"/>
<evidence type="ECO:0000313" key="2">
    <source>
        <dbReference type="EMBL" id="EHR60279.1"/>
    </source>
</evidence>
<dbReference type="EMBL" id="CM001440">
    <property type="protein sequence ID" value="EHR60279.1"/>
    <property type="molecule type" value="Genomic_DNA"/>
</dbReference>
<gene>
    <name evidence="2" type="ORF">SaccyDRAFT_1370</name>
</gene>
<accession>H5XDI7</accession>
<protein>
    <submittedName>
        <fullName evidence="2">NTP pyrophosphohydrolase</fullName>
    </submittedName>
</protein>
<name>H5XDI7_9PSEU</name>
<dbReference type="Pfam" id="PF00293">
    <property type="entry name" value="NUDIX"/>
    <property type="match status" value="1"/>
</dbReference>
<dbReference type="HOGENOM" id="CLU_101758_1_0_11"/>
<keyword evidence="2" id="KW-0378">Hydrolase</keyword>
<evidence type="ECO:0000259" key="1">
    <source>
        <dbReference type="PROSITE" id="PS51462"/>
    </source>
</evidence>
<organism evidence="2 3">
    <name type="scientific">Saccharomonospora cyanea NA-134</name>
    <dbReference type="NCBI Taxonomy" id="882082"/>
    <lineage>
        <taxon>Bacteria</taxon>
        <taxon>Bacillati</taxon>
        <taxon>Actinomycetota</taxon>
        <taxon>Actinomycetes</taxon>
        <taxon>Pseudonocardiales</taxon>
        <taxon>Pseudonocardiaceae</taxon>
        <taxon>Saccharomonospora</taxon>
    </lineage>
</organism>